<dbReference type="SUPFAM" id="SSF56112">
    <property type="entry name" value="Protein kinase-like (PK-like)"/>
    <property type="match status" value="1"/>
</dbReference>
<dbReference type="Proteomes" id="UP001303160">
    <property type="component" value="Unassembled WGS sequence"/>
</dbReference>
<feature type="region of interest" description="Disordered" evidence="1">
    <location>
        <begin position="62"/>
        <end position="83"/>
    </location>
</feature>
<dbReference type="GO" id="GO:0016020">
    <property type="term" value="C:membrane"/>
    <property type="evidence" value="ECO:0007669"/>
    <property type="project" value="InterPro"/>
</dbReference>
<dbReference type="EMBL" id="MU863877">
    <property type="protein sequence ID" value="KAK4205252.1"/>
    <property type="molecule type" value="Genomic_DNA"/>
</dbReference>
<dbReference type="GO" id="GO:0006044">
    <property type="term" value="P:N-acetylglucosamine metabolic process"/>
    <property type="evidence" value="ECO:0007669"/>
    <property type="project" value="TreeGrafter"/>
</dbReference>
<dbReference type="Gene3D" id="1.10.510.10">
    <property type="entry name" value="Transferase(Phosphotransferase) domain 1"/>
    <property type="match status" value="1"/>
</dbReference>
<sequence length="756" mass="86741">MRLEPPADHEKPPCPYVAGLKLVVEPHTPYPPFGGVYRGSGPKEYECYADIKDHTHTRYCVRDLKPDDGRTSPPPSDSSDSEASLMIDSVIRGGDEAGAQIVVFHWDKDPDQTKYVAKIFDPLYYKYKDTEHGLPTDVVWIAARDYSIEAAAYEELTNYERAHETDSENITGAYPEYFGSWSFDLKLVLDGATYTRTIPMIAMEYLDGSTMQEVIDDDQVPISDDIRIQTFICAVKANLKLKMAGVLQGDFAPRNIFFVGEIESPSLGAVIFDFNVAKVLSRMSPPRSPPKIDPVAAVTDSGSQIFFQHWLPAWFYEDEEKRKSEVMRLRHRDEDEDEDPGLGALVAHKRTTAQRSTRTFQSLQPASLASASTLSEGGTNNLELLAFKPKSVLLLFFMKHDNKKMALPTTLMSRYVKVAAVFALLFLFLYSKQSFHTTSSDDKICGPHGWKPFHSAPGQPPRKVYDLTMINTELDWLEIRMNSTWDEVDYFIVVESSKTFTSLPKTLHLKTALSDPDSPIHKYKSKLIYHEITFSESFKPKKAWDMEEFQRNTMLTQVFPLLTKPEQQPRLDDIILVSDMDEIPRPSTLSLLKNCQFPRRLTLNSRFYYYSFQYLHVGPEWAHPQATYYTGSNTLLPNDLRMGDGPFWRKYFEMGTLGNAAWHCSSCFATLNEMLTKMKSFSHVEFNQEDHRDKDRIVDRVGKGKDLWDRKGEEYTRVEKNEDVPDFLKREGERKRFGYMLDRDGEGAGFRDWKKE</sequence>
<comment type="caution">
    <text evidence="2">The sequence shown here is derived from an EMBL/GenBank/DDBJ whole genome shotgun (WGS) entry which is preliminary data.</text>
</comment>
<dbReference type="PANTHER" id="PTHR12224">
    <property type="entry name" value="BETA-1,4-MANNOSYL-GLYCOPROTEIN BETA-1,4-N-ACETYLGLUCOSAMINYL-TRANSFERASE"/>
    <property type="match status" value="1"/>
</dbReference>
<reference evidence="2" key="1">
    <citation type="journal article" date="2023" name="Mol. Phylogenet. Evol.">
        <title>Genome-scale phylogeny and comparative genomics of the fungal order Sordariales.</title>
        <authorList>
            <person name="Hensen N."/>
            <person name="Bonometti L."/>
            <person name="Westerberg I."/>
            <person name="Brannstrom I.O."/>
            <person name="Guillou S."/>
            <person name="Cros-Aarteil S."/>
            <person name="Calhoun S."/>
            <person name="Haridas S."/>
            <person name="Kuo A."/>
            <person name="Mondo S."/>
            <person name="Pangilinan J."/>
            <person name="Riley R."/>
            <person name="LaButti K."/>
            <person name="Andreopoulos B."/>
            <person name="Lipzen A."/>
            <person name="Chen C."/>
            <person name="Yan M."/>
            <person name="Daum C."/>
            <person name="Ng V."/>
            <person name="Clum A."/>
            <person name="Steindorff A."/>
            <person name="Ohm R.A."/>
            <person name="Martin F."/>
            <person name="Silar P."/>
            <person name="Natvig D.O."/>
            <person name="Lalanne C."/>
            <person name="Gautier V."/>
            <person name="Ament-Velasquez S.L."/>
            <person name="Kruys A."/>
            <person name="Hutchinson M.I."/>
            <person name="Powell A.J."/>
            <person name="Barry K."/>
            <person name="Miller A.N."/>
            <person name="Grigoriev I.V."/>
            <person name="Debuchy R."/>
            <person name="Gladieux P."/>
            <person name="Hiltunen Thoren M."/>
            <person name="Johannesson H."/>
        </authorList>
    </citation>
    <scope>NUCLEOTIDE SEQUENCE</scope>
    <source>
        <strain evidence="2">CBS 315.58</strain>
    </source>
</reference>
<name>A0AAN7B0E9_9PEZI</name>
<evidence type="ECO:0000313" key="3">
    <source>
        <dbReference type="Proteomes" id="UP001303160"/>
    </source>
</evidence>
<dbReference type="GO" id="GO:0003830">
    <property type="term" value="F:beta-1,4-mannosylglycoprotein 4-beta-N-acetylglucosaminyltransferase activity"/>
    <property type="evidence" value="ECO:0007669"/>
    <property type="project" value="InterPro"/>
</dbReference>
<evidence type="ECO:0000313" key="2">
    <source>
        <dbReference type="EMBL" id="KAK4205252.1"/>
    </source>
</evidence>
<dbReference type="Pfam" id="PF04724">
    <property type="entry name" value="Glyco_transf_17"/>
    <property type="match status" value="1"/>
</dbReference>
<organism evidence="2 3">
    <name type="scientific">Triangularia verruculosa</name>
    <dbReference type="NCBI Taxonomy" id="2587418"/>
    <lineage>
        <taxon>Eukaryota</taxon>
        <taxon>Fungi</taxon>
        <taxon>Dikarya</taxon>
        <taxon>Ascomycota</taxon>
        <taxon>Pezizomycotina</taxon>
        <taxon>Sordariomycetes</taxon>
        <taxon>Sordariomycetidae</taxon>
        <taxon>Sordariales</taxon>
        <taxon>Podosporaceae</taxon>
        <taxon>Triangularia</taxon>
    </lineage>
</organism>
<keyword evidence="3" id="KW-1185">Reference proteome</keyword>
<proteinExistence type="predicted"/>
<dbReference type="InterPro" id="IPR011009">
    <property type="entry name" value="Kinase-like_dom_sf"/>
</dbReference>
<evidence type="ECO:0000256" key="1">
    <source>
        <dbReference type="SAM" id="MobiDB-lite"/>
    </source>
</evidence>
<reference evidence="2" key="2">
    <citation type="submission" date="2023-05" db="EMBL/GenBank/DDBJ databases">
        <authorList>
            <consortium name="Lawrence Berkeley National Laboratory"/>
            <person name="Steindorff A."/>
            <person name="Hensen N."/>
            <person name="Bonometti L."/>
            <person name="Westerberg I."/>
            <person name="Brannstrom I.O."/>
            <person name="Guillou S."/>
            <person name="Cros-Aarteil S."/>
            <person name="Calhoun S."/>
            <person name="Haridas S."/>
            <person name="Kuo A."/>
            <person name="Mondo S."/>
            <person name="Pangilinan J."/>
            <person name="Riley R."/>
            <person name="Labutti K."/>
            <person name="Andreopoulos B."/>
            <person name="Lipzen A."/>
            <person name="Chen C."/>
            <person name="Yanf M."/>
            <person name="Daum C."/>
            <person name="Ng V."/>
            <person name="Clum A."/>
            <person name="Ohm R."/>
            <person name="Martin F."/>
            <person name="Silar P."/>
            <person name="Natvig D."/>
            <person name="Lalanne C."/>
            <person name="Gautier V."/>
            <person name="Ament-Velasquez S.L."/>
            <person name="Kruys A."/>
            <person name="Hutchinson M.I."/>
            <person name="Powell A.J."/>
            <person name="Barry K."/>
            <person name="Miller A.N."/>
            <person name="Grigoriev I.V."/>
            <person name="Debuchy R."/>
            <person name="Gladieux P."/>
            <person name="Thoren M.H."/>
            <person name="Johannesson H."/>
        </authorList>
    </citation>
    <scope>NUCLEOTIDE SEQUENCE</scope>
    <source>
        <strain evidence="2">CBS 315.58</strain>
    </source>
</reference>
<dbReference type="InterPro" id="IPR006813">
    <property type="entry name" value="Glyco_trans_17"/>
</dbReference>
<dbReference type="AlphaFoldDB" id="A0AAN7B0E9"/>
<accession>A0AAN7B0E9</accession>
<gene>
    <name evidence="2" type="ORF">QBC40DRAFT_190231</name>
</gene>
<dbReference type="PANTHER" id="PTHR12224:SF0">
    <property type="entry name" value="BETA-1,4-MANNOSYL-GLYCOPROTEIN 4-BETA-N-ACETYLGLUCOSAMINYLTRANSFERASE"/>
    <property type="match status" value="1"/>
</dbReference>
<protein>
    <submittedName>
        <fullName evidence="2">Glycosyltransferase family 17-domain-containing protein</fullName>
    </submittedName>
</protein>